<comment type="caution">
    <text evidence="2">The sequence shown here is derived from an EMBL/GenBank/DDBJ whole genome shotgun (WGS) entry which is preliminary data.</text>
</comment>
<evidence type="ECO:0000313" key="3">
    <source>
        <dbReference type="Proteomes" id="UP001066276"/>
    </source>
</evidence>
<feature type="region of interest" description="Disordered" evidence="1">
    <location>
        <begin position="1"/>
        <end position="33"/>
    </location>
</feature>
<evidence type="ECO:0000313" key="2">
    <source>
        <dbReference type="EMBL" id="KAJ1108963.1"/>
    </source>
</evidence>
<accession>A0AAV7N3R1</accession>
<evidence type="ECO:0000256" key="1">
    <source>
        <dbReference type="SAM" id="MobiDB-lite"/>
    </source>
</evidence>
<gene>
    <name evidence="2" type="ORF">NDU88_006333</name>
</gene>
<sequence>MIKGSILGNNLSADNQPAEEERDPGEQGSADAGARSGPVLFWLDLSRSLQLCEPLLWAPAAEAACLCQRPRVRAACDAEPKRPPSTISSVNANEWRDTGLQYA</sequence>
<protein>
    <submittedName>
        <fullName evidence="2">Uncharacterized protein</fullName>
    </submittedName>
</protein>
<dbReference type="Proteomes" id="UP001066276">
    <property type="component" value="Chromosome 9"/>
</dbReference>
<feature type="region of interest" description="Disordered" evidence="1">
    <location>
        <begin position="77"/>
        <end position="103"/>
    </location>
</feature>
<keyword evidence="3" id="KW-1185">Reference proteome</keyword>
<dbReference type="EMBL" id="JANPWB010000013">
    <property type="protein sequence ID" value="KAJ1108963.1"/>
    <property type="molecule type" value="Genomic_DNA"/>
</dbReference>
<proteinExistence type="predicted"/>
<organism evidence="2 3">
    <name type="scientific">Pleurodeles waltl</name>
    <name type="common">Iberian ribbed newt</name>
    <dbReference type="NCBI Taxonomy" id="8319"/>
    <lineage>
        <taxon>Eukaryota</taxon>
        <taxon>Metazoa</taxon>
        <taxon>Chordata</taxon>
        <taxon>Craniata</taxon>
        <taxon>Vertebrata</taxon>
        <taxon>Euteleostomi</taxon>
        <taxon>Amphibia</taxon>
        <taxon>Batrachia</taxon>
        <taxon>Caudata</taxon>
        <taxon>Salamandroidea</taxon>
        <taxon>Salamandridae</taxon>
        <taxon>Pleurodelinae</taxon>
        <taxon>Pleurodeles</taxon>
    </lineage>
</organism>
<dbReference type="AlphaFoldDB" id="A0AAV7N3R1"/>
<reference evidence="2" key="1">
    <citation type="journal article" date="2022" name="bioRxiv">
        <title>Sequencing and chromosome-scale assembly of the giantPleurodeles waltlgenome.</title>
        <authorList>
            <person name="Brown T."/>
            <person name="Elewa A."/>
            <person name="Iarovenko S."/>
            <person name="Subramanian E."/>
            <person name="Araus A.J."/>
            <person name="Petzold A."/>
            <person name="Susuki M."/>
            <person name="Suzuki K.-i.T."/>
            <person name="Hayashi T."/>
            <person name="Toyoda A."/>
            <person name="Oliveira C."/>
            <person name="Osipova E."/>
            <person name="Leigh N.D."/>
            <person name="Simon A."/>
            <person name="Yun M.H."/>
        </authorList>
    </citation>
    <scope>NUCLEOTIDE SEQUENCE</scope>
    <source>
        <strain evidence="2">20211129_DDA</strain>
        <tissue evidence="2">Liver</tissue>
    </source>
</reference>
<name>A0AAV7N3R1_PLEWA</name>